<sequence>MLTRLKLASRALLRISGNETAPFLQGLVTQNVLSLNKPGALYALLLNVKGRIVFDLLIYQFVNAPYDHVILETDTKSLPQLEKVLKIYRLRKKVQIEPIEESVYFSAPDQTPPGTAQTNVFEDPRVPGFGYRQIGKDLECAPGLTEDDYLRRRIEWGIGEGEELCDQIPLNMNGDLMNGIDFNKGCYIGQELVARSHFTGVIRRRLLPFHCSETTDITSSAKKIVGTMLFDDQKKKQGKILKTHRSIGLALLSLNTIGHRLFDEAGNAVEVSRPKWWPKDA</sequence>
<dbReference type="GO" id="GO:0016226">
    <property type="term" value="P:iron-sulfur cluster assembly"/>
    <property type="evidence" value="ECO:0007669"/>
    <property type="project" value="TreeGrafter"/>
</dbReference>
<evidence type="ECO:0000313" key="5">
    <source>
        <dbReference type="EMBL" id="KAI1711069.1"/>
    </source>
</evidence>
<comment type="caution">
    <text evidence="5">The sequence shown here is derived from an EMBL/GenBank/DDBJ whole genome shotgun (WGS) entry which is preliminary data.</text>
</comment>
<gene>
    <name evidence="5" type="ORF">DdX_10315</name>
</gene>
<accession>A0AAD4QZ89</accession>
<keyword evidence="6" id="KW-1185">Reference proteome</keyword>
<dbReference type="Pfam" id="PF25455">
    <property type="entry name" value="Beta-barrel_CAF17_C"/>
    <property type="match status" value="1"/>
</dbReference>
<evidence type="ECO:0000256" key="2">
    <source>
        <dbReference type="ARBA" id="ARBA00022946"/>
    </source>
</evidence>
<dbReference type="InterPro" id="IPR045179">
    <property type="entry name" value="YgfZ/GcvT"/>
</dbReference>
<dbReference type="PANTHER" id="PTHR22602">
    <property type="entry name" value="TRANSFERASE CAF17, MITOCHONDRIAL-RELATED"/>
    <property type="match status" value="1"/>
</dbReference>
<dbReference type="SUPFAM" id="SSF103025">
    <property type="entry name" value="Folate-binding domain"/>
    <property type="match status" value="1"/>
</dbReference>
<reference evidence="5" key="1">
    <citation type="submission" date="2022-01" db="EMBL/GenBank/DDBJ databases">
        <title>Genome Sequence Resource for Two Populations of Ditylenchus destructor, the Migratory Endoparasitic Phytonematode.</title>
        <authorList>
            <person name="Zhang H."/>
            <person name="Lin R."/>
            <person name="Xie B."/>
        </authorList>
    </citation>
    <scope>NUCLEOTIDE SEQUENCE</scope>
    <source>
        <strain evidence="5">BazhouSP</strain>
    </source>
</reference>
<dbReference type="Gene3D" id="2.40.30.160">
    <property type="match status" value="1"/>
</dbReference>
<evidence type="ECO:0000256" key="3">
    <source>
        <dbReference type="ARBA" id="ARBA00023128"/>
    </source>
</evidence>
<evidence type="ECO:0000256" key="1">
    <source>
        <dbReference type="ARBA" id="ARBA00004173"/>
    </source>
</evidence>
<organism evidence="5 6">
    <name type="scientific">Ditylenchus destructor</name>
    <dbReference type="NCBI Taxonomy" id="166010"/>
    <lineage>
        <taxon>Eukaryota</taxon>
        <taxon>Metazoa</taxon>
        <taxon>Ecdysozoa</taxon>
        <taxon>Nematoda</taxon>
        <taxon>Chromadorea</taxon>
        <taxon>Rhabditida</taxon>
        <taxon>Tylenchina</taxon>
        <taxon>Tylenchomorpha</taxon>
        <taxon>Sphaerularioidea</taxon>
        <taxon>Anguinidae</taxon>
        <taxon>Anguininae</taxon>
        <taxon>Ditylenchus</taxon>
    </lineage>
</organism>
<proteinExistence type="predicted"/>
<dbReference type="Proteomes" id="UP001201812">
    <property type="component" value="Unassembled WGS sequence"/>
</dbReference>
<name>A0AAD4QZ89_9BILA</name>
<dbReference type="InterPro" id="IPR057460">
    <property type="entry name" value="CAF17_C"/>
</dbReference>
<dbReference type="InterPro" id="IPR017703">
    <property type="entry name" value="YgfZ/GCV_T_CS"/>
</dbReference>
<dbReference type="EMBL" id="JAKKPZ010000023">
    <property type="protein sequence ID" value="KAI1711069.1"/>
    <property type="molecule type" value="Genomic_DNA"/>
</dbReference>
<dbReference type="InterPro" id="IPR027266">
    <property type="entry name" value="TrmE/GcvT-like"/>
</dbReference>
<keyword evidence="3" id="KW-0496">Mitochondrion</keyword>
<evidence type="ECO:0000259" key="4">
    <source>
        <dbReference type="Pfam" id="PF25455"/>
    </source>
</evidence>
<dbReference type="PANTHER" id="PTHR22602:SF0">
    <property type="entry name" value="TRANSFERASE CAF17, MITOCHONDRIAL-RELATED"/>
    <property type="match status" value="1"/>
</dbReference>
<dbReference type="AlphaFoldDB" id="A0AAD4QZ89"/>
<dbReference type="Gene3D" id="3.30.1360.120">
    <property type="entry name" value="Probable tRNA modification gtpase trme, domain 1"/>
    <property type="match status" value="1"/>
</dbReference>
<comment type="subcellular location">
    <subcellularLocation>
        <location evidence="1">Mitochondrion</location>
    </subcellularLocation>
</comment>
<keyword evidence="2" id="KW-0809">Transit peptide</keyword>
<evidence type="ECO:0000313" key="6">
    <source>
        <dbReference type="Proteomes" id="UP001201812"/>
    </source>
</evidence>
<dbReference type="NCBIfam" id="TIGR03317">
    <property type="entry name" value="ygfZ_signature"/>
    <property type="match status" value="1"/>
</dbReference>
<protein>
    <recommendedName>
        <fullName evidence="4">CAF17 C-terminal domain-containing protein</fullName>
    </recommendedName>
</protein>
<dbReference type="GO" id="GO:0005759">
    <property type="term" value="C:mitochondrial matrix"/>
    <property type="evidence" value="ECO:0007669"/>
    <property type="project" value="TreeGrafter"/>
</dbReference>
<feature type="domain" description="CAF17 C-terminal" evidence="4">
    <location>
        <begin position="203"/>
        <end position="279"/>
    </location>
</feature>